<sequence length="582" mass="68499">MDKVFDRLNAYEYIDLGEVNDQTWKRLVSFISEGAIGKEYVTNLRNEDFRKLLNAPKKPVAETSVSSDTSHSFTHRHQAKADKKKGGGGHKHKKERLEHNEDEATLKEILKNYRDRALERRLKGNDDSDEIVKLAAAYRAMPGDARAISDKANLRRQAIEVDLLKIRSLHRLRASLVLPLYMCLFSAIKESKYLGGDMEHTHLVKGLDYSLLNKVRSEINKSQAEADTVDELEIAFDQKGVDAVEKMSENKMVRGMHRILFKNELPLRNELFGKGRMAYVVDMEDEDSDIPTTLLRSVHDCPKAESNANINANNMLISKLTQACFDLVLSYLRSDHKKKKKPDMTEEEIKKYQSQNIYDNETEYAPKKDKERDRRDRDREQKKDRSYFDSKDDRYKRDGDRDRRDKDRDRRGGREYDRRDRDRDRERERERERERDRDREKERKEKEEKDKEKRLEEKMEKRRREAEGGGYDECYPGGMAEMGGGWDSDEEDLTMMDMGAKKSSIKRWEFDNDDDYEKFQGAREAMPKAAYQYGVKTGDGRKTRKSADVNKKIDKELNQITKLIEKRRSGMEEERDYKRPKY</sequence>
<feature type="region of interest" description="Disordered" evidence="5">
    <location>
        <begin position="336"/>
        <end position="491"/>
    </location>
</feature>
<dbReference type="InterPro" id="IPR012916">
    <property type="entry name" value="RED_N"/>
</dbReference>
<reference evidence="10" key="1">
    <citation type="submission" date="2016-04" db="UniProtKB">
        <authorList>
            <consortium name="WormBaseParasite"/>
        </authorList>
    </citation>
    <scope>IDENTIFICATION</scope>
</reference>
<dbReference type="Pfam" id="PF07808">
    <property type="entry name" value="RED_N"/>
    <property type="match status" value="2"/>
</dbReference>
<organism evidence="10">
    <name type="scientific">Angiostrongylus costaricensis</name>
    <name type="common">Nematode worm</name>
    <dbReference type="NCBI Taxonomy" id="334426"/>
    <lineage>
        <taxon>Eukaryota</taxon>
        <taxon>Metazoa</taxon>
        <taxon>Ecdysozoa</taxon>
        <taxon>Nematoda</taxon>
        <taxon>Chromadorea</taxon>
        <taxon>Rhabditida</taxon>
        <taxon>Rhabditina</taxon>
        <taxon>Rhabditomorpha</taxon>
        <taxon>Strongyloidea</taxon>
        <taxon>Metastrongylidae</taxon>
        <taxon>Angiostrongylus</taxon>
    </lineage>
</organism>
<dbReference type="AlphaFoldDB" id="A0A0R3PN98"/>
<feature type="domain" description="RED-like N-terminal" evidence="7">
    <location>
        <begin position="187"/>
        <end position="341"/>
    </location>
</feature>
<dbReference type="PANTHER" id="PTHR12765">
    <property type="entry name" value="RED PROTEIN IK FACTOR CYTOKINE IK"/>
    <property type="match status" value="1"/>
</dbReference>
<evidence type="ECO:0000256" key="4">
    <source>
        <dbReference type="ARBA" id="ARBA00023242"/>
    </source>
</evidence>
<reference evidence="8 9" key="2">
    <citation type="submission" date="2018-11" db="EMBL/GenBank/DDBJ databases">
        <authorList>
            <consortium name="Pathogen Informatics"/>
        </authorList>
    </citation>
    <scope>NUCLEOTIDE SEQUENCE [LARGE SCALE GENOMIC DNA]</scope>
    <source>
        <strain evidence="8 9">Costa Rica</strain>
    </source>
</reference>
<dbReference type="EMBL" id="UYYA01003951">
    <property type="protein sequence ID" value="VDM58087.1"/>
    <property type="molecule type" value="Genomic_DNA"/>
</dbReference>
<feature type="compositionally biased region" description="Basic and acidic residues" evidence="5">
    <location>
        <begin position="364"/>
        <end position="467"/>
    </location>
</feature>
<feature type="domain" description="RED-like N-terminal" evidence="7">
    <location>
        <begin position="91"/>
        <end position="160"/>
    </location>
</feature>
<evidence type="ECO:0000313" key="8">
    <source>
        <dbReference type="EMBL" id="VDM58087.1"/>
    </source>
</evidence>
<dbReference type="WBParaSite" id="ACOC_0000650101-mRNA-1">
    <property type="protein sequence ID" value="ACOC_0000650101-mRNA-1"/>
    <property type="gene ID" value="ACOC_0000650101"/>
</dbReference>
<keyword evidence="4" id="KW-0539">Nucleus</keyword>
<feature type="compositionally biased region" description="Basic and acidic residues" evidence="5">
    <location>
        <begin position="342"/>
        <end position="351"/>
    </location>
</feature>
<gene>
    <name evidence="8" type="ORF">ACOC_LOCUS6502</name>
</gene>
<dbReference type="STRING" id="334426.A0A0R3PN98"/>
<evidence type="ECO:0000313" key="10">
    <source>
        <dbReference type="WBParaSite" id="ACOC_0000650101-mRNA-1"/>
    </source>
</evidence>
<evidence type="ECO:0000259" key="7">
    <source>
        <dbReference type="Pfam" id="PF07808"/>
    </source>
</evidence>
<feature type="compositionally biased region" description="Polar residues" evidence="5">
    <location>
        <begin position="63"/>
        <end position="72"/>
    </location>
</feature>
<evidence type="ECO:0000256" key="1">
    <source>
        <dbReference type="ARBA" id="ARBA00004123"/>
    </source>
</evidence>
<dbReference type="Proteomes" id="UP000267027">
    <property type="component" value="Unassembled WGS sequence"/>
</dbReference>
<keyword evidence="9" id="KW-1185">Reference proteome</keyword>
<evidence type="ECO:0000256" key="5">
    <source>
        <dbReference type="SAM" id="MobiDB-lite"/>
    </source>
</evidence>
<dbReference type="OrthoDB" id="3366823at2759"/>
<proteinExistence type="inferred from homology"/>
<comment type="subcellular location">
    <subcellularLocation>
        <location evidence="1">Nucleus</location>
    </subcellularLocation>
</comment>
<feature type="domain" description="Protein RED C-terminal" evidence="6">
    <location>
        <begin position="471"/>
        <end position="576"/>
    </location>
</feature>
<accession>A0A0R3PN98</accession>
<comment type="similarity">
    <text evidence="2">Belongs to the RED family.</text>
</comment>
<name>A0A0R3PN98_ANGCS</name>
<feature type="region of interest" description="Disordered" evidence="5">
    <location>
        <begin position="58"/>
        <end position="97"/>
    </location>
</feature>
<dbReference type="Pfam" id="PF07807">
    <property type="entry name" value="RED_C"/>
    <property type="match status" value="1"/>
</dbReference>
<evidence type="ECO:0000256" key="2">
    <source>
        <dbReference type="ARBA" id="ARBA00006660"/>
    </source>
</evidence>
<dbReference type="OMA" id="WQQTNGY"/>
<protein>
    <submittedName>
        <fullName evidence="10">SAP domain-containing protein</fullName>
    </submittedName>
</protein>
<evidence type="ECO:0000259" key="6">
    <source>
        <dbReference type="Pfam" id="PF07807"/>
    </source>
</evidence>
<dbReference type="GO" id="GO:0005634">
    <property type="term" value="C:nucleus"/>
    <property type="evidence" value="ECO:0007669"/>
    <property type="project" value="UniProtKB-SubCell"/>
</dbReference>
<evidence type="ECO:0000256" key="3">
    <source>
        <dbReference type="ARBA" id="ARBA00022737"/>
    </source>
</evidence>
<evidence type="ECO:0000313" key="9">
    <source>
        <dbReference type="Proteomes" id="UP000267027"/>
    </source>
</evidence>
<dbReference type="InterPro" id="IPR012492">
    <property type="entry name" value="RED_C"/>
</dbReference>
<dbReference type="InterPro" id="IPR039896">
    <property type="entry name" value="Red-like"/>
</dbReference>
<keyword evidence="3" id="KW-0677">Repeat</keyword>